<feature type="compositionally biased region" description="Polar residues" evidence="1">
    <location>
        <begin position="41"/>
        <end position="61"/>
    </location>
</feature>
<name>A0A438H2E2_VITVI</name>
<feature type="compositionally biased region" description="Polar residues" evidence="1">
    <location>
        <begin position="1"/>
        <end position="12"/>
    </location>
</feature>
<dbReference type="PANTHER" id="PTHR47530">
    <property type="entry name" value="E3 UBIQUITIN LIGASE BIG BROTHER-RELATED"/>
    <property type="match status" value="1"/>
</dbReference>
<proteinExistence type="predicted"/>
<evidence type="ECO:0000313" key="2">
    <source>
        <dbReference type="EMBL" id="RVW78411.1"/>
    </source>
</evidence>
<feature type="region of interest" description="Disordered" evidence="1">
    <location>
        <begin position="1"/>
        <end position="61"/>
    </location>
</feature>
<feature type="region of interest" description="Disordered" evidence="1">
    <location>
        <begin position="102"/>
        <end position="138"/>
    </location>
</feature>
<evidence type="ECO:0000313" key="3">
    <source>
        <dbReference type="Proteomes" id="UP000288805"/>
    </source>
</evidence>
<dbReference type="GO" id="GO:0016874">
    <property type="term" value="F:ligase activity"/>
    <property type="evidence" value="ECO:0007669"/>
    <property type="project" value="UniProtKB-KW"/>
</dbReference>
<sequence length="291" mass="32087">MENNNITTTNSKLDSDEPKSVATATAAEEQNPNSPAAEDPNPNSNQAPPRQSSRTPFTNLSQVDADLALARTLQEQERAYMMLRINGEGSDYGSWEAGSYFNEEEFDDPNDGTDVDDGVDDEDEDEDEGEYDGTDEDAFDVHAQADDGEDDNPTIEFDPAVFSSDEAYARALQHIEEQEMAARLLALAGIHDHGVEDTEDHGGNSQGVKKTVAKGNHIKMNFTGAGKATLGIWIKVRSYVMTMGLSYEIEQVSSRGQRCNLCRSRNLLHGHSLAHTSDSFQVVRSNIKRFY</sequence>
<accession>A0A438H2E2</accession>
<keyword evidence="2" id="KW-0436">Ligase</keyword>
<dbReference type="EMBL" id="QGNW01000296">
    <property type="protein sequence ID" value="RVW78411.1"/>
    <property type="molecule type" value="Genomic_DNA"/>
</dbReference>
<evidence type="ECO:0000256" key="1">
    <source>
        <dbReference type="SAM" id="MobiDB-lite"/>
    </source>
</evidence>
<gene>
    <name evidence="2" type="primary">BBR_3</name>
    <name evidence="2" type="ORF">CK203_051445</name>
</gene>
<dbReference type="PANTHER" id="PTHR47530:SF4">
    <property type="entry name" value="E3 UBIQUITIN LIGASE BIG BROTHER-RELATED"/>
    <property type="match status" value="1"/>
</dbReference>
<organism evidence="2 3">
    <name type="scientific">Vitis vinifera</name>
    <name type="common">Grape</name>
    <dbReference type="NCBI Taxonomy" id="29760"/>
    <lineage>
        <taxon>Eukaryota</taxon>
        <taxon>Viridiplantae</taxon>
        <taxon>Streptophyta</taxon>
        <taxon>Embryophyta</taxon>
        <taxon>Tracheophyta</taxon>
        <taxon>Spermatophyta</taxon>
        <taxon>Magnoliopsida</taxon>
        <taxon>eudicotyledons</taxon>
        <taxon>Gunneridae</taxon>
        <taxon>Pentapetalae</taxon>
        <taxon>rosids</taxon>
        <taxon>Vitales</taxon>
        <taxon>Vitaceae</taxon>
        <taxon>Viteae</taxon>
        <taxon>Vitis</taxon>
    </lineage>
</organism>
<comment type="caution">
    <text evidence="2">The sequence shown here is derived from an EMBL/GenBank/DDBJ whole genome shotgun (WGS) entry which is preliminary data.</text>
</comment>
<protein>
    <submittedName>
        <fullName evidence="2">E3 ubiquitin ligase BIG BROTHER-related</fullName>
    </submittedName>
</protein>
<reference evidence="2 3" key="1">
    <citation type="journal article" date="2018" name="PLoS Genet.">
        <title>Population sequencing reveals clonal diversity and ancestral inbreeding in the grapevine cultivar Chardonnay.</title>
        <authorList>
            <person name="Roach M.J."/>
            <person name="Johnson D.L."/>
            <person name="Bohlmann J."/>
            <person name="van Vuuren H.J."/>
            <person name="Jones S.J."/>
            <person name="Pretorius I.S."/>
            <person name="Schmidt S.A."/>
            <person name="Borneman A.R."/>
        </authorList>
    </citation>
    <scope>NUCLEOTIDE SEQUENCE [LARGE SCALE GENOMIC DNA]</scope>
    <source>
        <strain evidence="3">cv. Chardonnay</strain>
        <tissue evidence="2">Leaf</tissue>
    </source>
</reference>
<dbReference type="InterPro" id="IPR043312">
    <property type="entry name" value="AtBBR-like"/>
</dbReference>
<dbReference type="AlphaFoldDB" id="A0A438H2E2"/>
<dbReference type="Proteomes" id="UP000288805">
    <property type="component" value="Unassembled WGS sequence"/>
</dbReference>